<evidence type="ECO:0000313" key="3">
    <source>
        <dbReference type="EMBL" id="GBN51452.1"/>
    </source>
</evidence>
<evidence type="ECO:0000256" key="1">
    <source>
        <dbReference type="SAM" id="MobiDB-lite"/>
    </source>
</evidence>
<sequence>MKAEFTNERLIPRNRCNTARYACFEFRQVHMLSPKARSRRGFPKLEIKVIRVRRTRRPVIRKPSRLSPNSGVARETTRTGSTPALPWQPGRLNDSRCNSSSTEARDLVAHTGLRPDPSLRRYVISLVEDPKTSPFLYPQGKRVPAYSSGRNSYPCTPGAMMGCVARAPYTAVLHWNRVSNLEPSGPKAETLPLGHRGLRENQDPLRSSGGTAILVKNNIPHRELIPPTLYYVEASVVVLDFNNSEKITLTSIYAPPSSDPGMFTFDIENVIQISSNQIICGYFNAHHISWGCASNNPRGVTLTNFVNNAGIEILAPSTPTRFENNSASTIDLAIVREFLYPYDIQSLPELSSDHNPVLLNFYFKYSIPSINGKIKTN</sequence>
<evidence type="ECO:0000313" key="4">
    <source>
        <dbReference type="Proteomes" id="UP000499080"/>
    </source>
</evidence>
<dbReference type="Pfam" id="PF14529">
    <property type="entry name" value="Exo_endo_phos_2"/>
    <property type="match status" value="1"/>
</dbReference>
<protein>
    <recommendedName>
        <fullName evidence="2">Endonuclease/exonuclease/phosphatase domain-containing protein</fullName>
    </recommendedName>
</protein>
<organism evidence="3 4">
    <name type="scientific">Araneus ventricosus</name>
    <name type="common">Orbweaver spider</name>
    <name type="synonym">Epeira ventricosa</name>
    <dbReference type="NCBI Taxonomy" id="182803"/>
    <lineage>
        <taxon>Eukaryota</taxon>
        <taxon>Metazoa</taxon>
        <taxon>Ecdysozoa</taxon>
        <taxon>Arthropoda</taxon>
        <taxon>Chelicerata</taxon>
        <taxon>Arachnida</taxon>
        <taxon>Araneae</taxon>
        <taxon>Araneomorphae</taxon>
        <taxon>Entelegynae</taxon>
        <taxon>Araneoidea</taxon>
        <taxon>Araneidae</taxon>
        <taxon>Araneus</taxon>
    </lineage>
</organism>
<dbReference type="InterPro" id="IPR036691">
    <property type="entry name" value="Endo/exonu/phosph_ase_sf"/>
</dbReference>
<dbReference type="InterPro" id="IPR005135">
    <property type="entry name" value="Endo/exonuclease/phosphatase"/>
</dbReference>
<dbReference type="EMBL" id="BGPR01011460">
    <property type="protein sequence ID" value="GBN51452.1"/>
    <property type="molecule type" value="Genomic_DNA"/>
</dbReference>
<accession>A0A4Y2PK20</accession>
<dbReference type="GO" id="GO:0003824">
    <property type="term" value="F:catalytic activity"/>
    <property type="evidence" value="ECO:0007669"/>
    <property type="project" value="InterPro"/>
</dbReference>
<keyword evidence="4" id="KW-1185">Reference proteome</keyword>
<dbReference type="OrthoDB" id="6437002at2759"/>
<dbReference type="SUPFAM" id="SSF56219">
    <property type="entry name" value="DNase I-like"/>
    <property type="match status" value="1"/>
</dbReference>
<dbReference type="PANTHER" id="PTHR33273">
    <property type="entry name" value="DOMAIN-CONTAINING PROTEIN, PUTATIVE-RELATED"/>
    <property type="match status" value="1"/>
</dbReference>
<gene>
    <name evidence="3" type="ORF">AVEN_106231_1</name>
</gene>
<proteinExistence type="predicted"/>
<dbReference type="PANTHER" id="PTHR33273:SF4">
    <property type="entry name" value="ENDONUCLEASE_EXONUCLEASE_PHOSPHATASE DOMAIN-CONTAINING PROTEIN"/>
    <property type="match status" value="1"/>
</dbReference>
<dbReference type="AlphaFoldDB" id="A0A4Y2PK20"/>
<name>A0A4Y2PK20_ARAVE</name>
<feature type="domain" description="Endonuclease/exonuclease/phosphatase" evidence="2">
    <location>
        <begin position="248"/>
        <end position="357"/>
    </location>
</feature>
<feature type="region of interest" description="Disordered" evidence="1">
    <location>
        <begin position="62"/>
        <end position="99"/>
    </location>
</feature>
<evidence type="ECO:0000259" key="2">
    <source>
        <dbReference type="Pfam" id="PF14529"/>
    </source>
</evidence>
<dbReference type="Proteomes" id="UP000499080">
    <property type="component" value="Unassembled WGS sequence"/>
</dbReference>
<reference evidence="3 4" key="1">
    <citation type="journal article" date="2019" name="Sci. Rep.">
        <title>Orb-weaving spider Araneus ventricosus genome elucidates the spidroin gene catalogue.</title>
        <authorList>
            <person name="Kono N."/>
            <person name="Nakamura H."/>
            <person name="Ohtoshi R."/>
            <person name="Moran D.A.P."/>
            <person name="Shinohara A."/>
            <person name="Yoshida Y."/>
            <person name="Fujiwara M."/>
            <person name="Mori M."/>
            <person name="Tomita M."/>
            <person name="Arakawa K."/>
        </authorList>
    </citation>
    <scope>NUCLEOTIDE SEQUENCE [LARGE SCALE GENOMIC DNA]</scope>
</reference>
<comment type="caution">
    <text evidence="3">The sequence shown here is derived from an EMBL/GenBank/DDBJ whole genome shotgun (WGS) entry which is preliminary data.</text>
</comment>
<dbReference type="Gene3D" id="3.60.10.10">
    <property type="entry name" value="Endonuclease/exonuclease/phosphatase"/>
    <property type="match status" value="1"/>
</dbReference>